<evidence type="ECO:0000256" key="2">
    <source>
        <dbReference type="SAM" id="Phobius"/>
    </source>
</evidence>
<gene>
    <name evidence="3" type="ORF">BN7_2601</name>
</gene>
<evidence type="ECO:0000313" key="3">
    <source>
        <dbReference type="EMBL" id="CCH43054.1"/>
    </source>
</evidence>
<sequence length="343" mass="38613">MSQFIKKNPLYNNNDHDHDHEDIIDVISSNSKTQSPKIEELERIDDYNSEYNNNGGLSALTDKNFTINKLNNNYQNYTSISDQIFQNYTFLPKGYKSKKKGKEIEDLDNDNDNDGDDNDDVDQTHQDQIQSADFETAKTGTFKSALDIYNPQSTTSMISKDFANAKELTSEELPPQDTMNSQALIPITPPLQTLPNDQLSPLPNDLLNSPLVNITTMARLVKFLRYIIGKPDQRQPLPDPERQPLISPIGSPINSPNRGFYNGPGNGPGGPAYDLIGRYRQIFVGLSLLLTLVLLIILLVTGDSQLLALIFRALLCYLLGDNAQRLLGEDFCPHYGWFWPWTA</sequence>
<comment type="caution">
    <text evidence="3">The sequence shown here is derived from an EMBL/GenBank/DDBJ whole genome shotgun (WGS) entry which is preliminary data.</text>
</comment>
<accession>K0KNS7</accession>
<evidence type="ECO:0000313" key="4">
    <source>
        <dbReference type="Proteomes" id="UP000009328"/>
    </source>
</evidence>
<name>K0KNS7_WICCF</name>
<proteinExistence type="predicted"/>
<reference evidence="3 4" key="1">
    <citation type="journal article" date="2012" name="Eukaryot. Cell">
        <title>Draft genome sequence of Wickerhamomyces ciferrii NRRL Y-1031 F-60-10.</title>
        <authorList>
            <person name="Schneider J."/>
            <person name="Andrea H."/>
            <person name="Blom J."/>
            <person name="Jaenicke S."/>
            <person name="Ruckert C."/>
            <person name="Schorsch C."/>
            <person name="Szczepanowski R."/>
            <person name="Farwick M."/>
            <person name="Goesmann A."/>
            <person name="Puhler A."/>
            <person name="Schaffer S."/>
            <person name="Tauch A."/>
            <person name="Kohler T."/>
            <person name="Brinkrolf K."/>
        </authorList>
    </citation>
    <scope>NUCLEOTIDE SEQUENCE [LARGE SCALE GENOMIC DNA]</scope>
    <source>
        <strain evidence="4">ATCC 14091 / BCRC 22168 / CBS 111 / JCM 3599 / NBRC 0793 / NRRL Y-1031 F-60-10</strain>
    </source>
</reference>
<evidence type="ECO:0000256" key="1">
    <source>
        <dbReference type="SAM" id="MobiDB-lite"/>
    </source>
</evidence>
<keyword evidence="2" id="KW-0812">Transmembrane</keyword>
<protein>
    <submittedName>
        <fullName evidence="3">Uncharacterized protein</fullName>
    </submittedName>
</protein>
<dbReference type="HOGENOM" id="CLU_809425_0_0_1"/>
<feature type="compositionally biased region" description="Acidic residues" evidence="1">
    <location>
        <begin position="105"/>
        <end position="121"/>
    </location>
</feature>
<dbReference type="EMBL" id="CAIF01000065">
    <property type="protein sequence ID" value="CCH43054.1"/>
    <property type="molecule type" value="Genomic_DNA"/>
</dbReference>
<keyword evidence="2" id="KW-1133">Transmembrane helix</keyword>
<feature type="region of interest" description="Disordered" evidence="1">
    <location>
        <begin position="99"/>
        <end position="125"/>
    </location>
</feature>
<dbReference type="Proteomes" id="UP000009328">
    <property type="component" value="Unassembled WGS sequence"/>
</dbReference>
<feature type="transmembrane region" description="Helical" evidence="2">
    <location>
        <begin position="282"/>
        <end position="300"/>
    </location>
</feature>
<dbReference type="InParanoid" id="K0KNS7"/>
<dbReference type="AlphaFoldDB" id="K0KNS7"/>
<keyword evidence="4" id="KW-1185">Reference proteome</keyword>
<keyword evidence="2" id="KW-0472">Membrane</keyword>
<organism evidence="3 4">
    <name type="scientific">Wickerhamomyces ciferrii (strain ATCC 14091 / BCRC 22168 / CBS 111 / JCM 3599 / NBRC 0793 / NRRL Y-1031 F-60-10)</name>
    <name type="common">Yeast</name>
    <name type="synonym">Pichia ciferrii</name>
    <dbReference type="NCBI Taxonomy" id="1206466"/>
    <lineage>
        <taxon>Eukaryota</taxon>
        <taxon>Fungi</taxon>
        <taxon>Dikarya</taxon>
        <taxon>Ascomycota</taxon>
        <taxon>Saccharomycotina</taxon>
        <taxon>Saccharomycetes</taxon>
        <taxon>Phaffomycetales</taxon>
        <taxon>Wickerhamomycetaceae</taxon>
        <taxon>Wickerhamomyces</taxon>
    </lineage>
</organism>